<gene>
    <name evidence="9" type="ORF">CHIRRI_LOCUS1632</name>
</gene>
<evidence type="ECO:0000256" key="3">
    <source>
        <dbReference type="ARBA" id="ARBA00018306"/>
    </source>
</evidence>
<dbReference type="GO" id="GO:0007219">
    <property type="term" value="P:Notch signaling pathway"/>
    <property type="evidence" value="ECO:0007669"/>
    <property type="project" value="UniProtKB-KW"/>
</dbReference>
<protein>
    <recommendedName>
        <fullName evidence="3">Gamma-secretase subunit PEN-2</fullName>
    </recommendedName>
</protein>
<comment type="similarity">
    <text evidence="2">Belongs to the PEN-2 family.</text>
</comment>
<reference evidence="9" key="1">
    <citation type="submission" date="2022-01" db="EMBL/GenBank/DDBJ databases">
        <authorList>
            <person name="King R."/>
        </authorList>
    </citation>
    <scope>NUCLEOTIDE SEQUENCE</scope>
</reference>
<keyword evidence="4 8" id="KW-0812">Transmembrane</keyword>
<evidence type="ECO:0000256" key="5">
    <source>
        <dbReference type="ARBA" id="ARBA00022976"/>
    </source>
</evidence>
<sequence>MDITRVPNEKKLYLCQWYFRVGFLFLPFVWLINVIWFFNSAFKQAPFDEQKAIKKYVIFSAIGSIFWMVILISWIVTFQTNRIEWGEFADDLSFIIPLGSK</sequence>
<dbReference type="OrthoDB" id="524898at2759"/>
<proteinExistence type="inferred from homology"/>
<dbReference type="Pfam" id="PF10251">
    <property type="entry name" value="PEN-2"/>
    <property type="match status" value="1"/>
</dbReference>
<dbReference type="GO" id="GO:0007220">
    <property type="term" value="P:Notch receptor processing"/>
    <property type="evidence" value="ECO:0007669"/>
    <property type="project" value="TreeGrafter"/>
</dbReference>
<evidence type="ECO:0000256" key="4">
    <source>
        <dbReference type="ARBA" id="ARBA00022692"/>
    </source>
</evidence>
<evidence type="ECO:0000313" key="10">
    <source>
        <dbReference type="Proteomes" id="UP001153620"/>
    </source>
</evidence>
<keyword evidence="5" id="KW-0914">Notch signaling pathway</keyword>
<keyword evidence="10" id="KW-1185">Reference proteome</keyword>
<reference evidence="9" key="2">
    <citation type="submission" date="2022-10" db="EMBL/GenBank/DDBJ databases">
        <authorList>
            <consortium name="ENA_rothamsted_submissions"/>
            <consortium name="culmorum"/>
            <person name="King R."/>
        </authorList>
    </citation>
    <scope>NUCLEOTIDE SEQUENCE</scope>
</reference>
<name>A0A9N9WM39_9DIPT</name>
<dbReference type="GO" id="GO:0070765">
    <property type="term" value="C:gamma-secretase complex"/>
    <property type="evidence" value="ECO:0007669"/>
    <property type="project" value="TreeGrafter"/>
</dbReference>
<evidence type="ECO:0000256" key="8">
    <source>
        <dbReference type="SAM" id="Phobius"/>
    </source>
</evidence>
<dbReference type="Proteomes" id="UP001153620">
    <property type="component" value="Chromosome 1"/>
</dbReference>
<dbReference type="PANTHER" id="PTHR16318:SF0">
    <property type="entry name" value="GAMMA-SECRETASE SUBUNIT PEN-2"/>
    <property type="match status" value="1"/>
</dbReference>
<keyword evidence="7 8" id="KW-0472">Membrane</keyword>
<dbReference type="AlphaFoldDB" id="A0A9N9WM39"/>
<evidence type="ECO:0000256" key="2">
    <source>
        <dbReference type="ARBA" id="ARBA00009607"/>
    </source>
</evidence>
<evidence type="ECO:0000256" key="1">
    <source>
        <dbReference type="ARBA" id="ARBA00004141"/>
    </source>
</evidence>
<organism evidence="9 10">
    <name type="scientific">Chironomus riparius</name>
    <dbReference type="NCBI Taxonomy" id="315576"/>
    <lineage>
        <taxon>Eukaryota</taxon>
        <taxon>Metazoa</taxon>
        <taxon>Ecdysozoa</taxon>
        <taxon>Arthropoda</taxon>
        <taxon>Hexapoda</taxon>
        <taxon>Insecta</taxon>
        <taxon>Pterygota</taxon>
        <taxon>Neoptera</taxon>
        <taxon>Endopterygota</taxon>
        <taxon>Diptera</taxon>
        <taxon>Nematocera</taxon>
        <taxon>Chironomoidea</taxon>
        <taxon>Chironomidae</taxon>
        <taxon>Chironominae</taxon>
        <taxon>Chironomus</taxon>
    </lineage>
</organism>
<dbReference type="InterPro" id="IPR019379">
    <property type="entry name" value="Gamma_Secretase_Asp_P_PEN2"/>
</dbReference>
<feature type="transmembrane region" description="Helical" evidence="8">
    <location>
        <begin position="17"/>
        <end position="36"/>
    </location>
</feature>
<accession>A0A9N9WM39</accession>
<comment type="subcellular location">
    <subcellularLocation>
        <location evidence="1">Membrane</location>
        <topology evidence="1">Multi-pass membrane protein</topology>
    </subcellularLocation>
</comment>
<evidence type="ECO:0000256" key="7">
    <source>
        <dbReference type="ARBA" id="ARBA00023136"/>
    </source>
</evidence>
<evidence type="ECO:0000313" key="9">
    <source>
        <dbReference type="EMBL" id="CAG9798650.1"/>
    </source>
</evidence>
<dbReference type="PANTHER" id="PTHR16318">
    <property type="entry name" value="GAMMA-SECRETASE SUBUNIT PEN-2"/>
    <property type="match status" value="1"/>
</dbReference>
<dbReference type="EMBL" id="OU895877">
    <property type="protein sequence ID" value="CAG9798650.1"/>
    <property type="molecule type" value="Genomic_DNA"/>
</dbReference>
<evidence type="ECO:0000256" key="6">
    <source>
        <dbReference type="ARBA" id="ARBA00022989"/>
    </source>
</evidence>
<keyword evidence="6 8" id="KW-1133">Transmembrane helix</keyword>
<feature type="transmembrane region" description="Helical" evidence="8">
    <location>
        <begin position="56"/>
        <end position="76"/>
    </location>
</feature>